<gene>
    <name evidence="1" type="ORF">HPB52_017208</name>
</gene>
<keyword evidence="2" id="KW-1185">Reference proteome</keyword>
<reference evidence="1" key="2">
    <citation type="submission" date="2021-09" db="EMBL/GenBank/DDBJ databases">
        <authorList>
            <person name="Jia N."/>
            <person name="Wang J."/>
            <person name="Shi W."/>
            <person name="Du L."/>
            <person name="Sun Y."/>
            <person name="Zhan W."/>
            <person name="Jiang J."/>
            <person name="Wang Q."/>
            <person name="Zhang B."/>
            <person name="Ji P."/>
            <person name="Sakyi L.B."/>
            <person name="Cui X."/>
            <person name="Yuan T."/>
            <person name="Jiang B."/>
            <person name="Yang W."/>
            <person name="Lam T.T.-Y."/>
            <person name="Chang Q."/>
            <person name="Ding S."/>
            <person name="Wang X."/>
            <person name="Zhu J."/>
            <person name="Ruan X."/>
            <person name="Zhao L."/>
            <person name="Wei J."/>
            <person name="Que T."/>
            <person name="Du C."/>
            <person name="Cheng J."/>
            <person name="Dai P."/>
            <person name="Han X."/>
            <person name="Huang E."/>
            <person name="Gao Y."/>
            <person name="Liu J."/>
            <person name="Shao H."/>
            <person name="Ye R."/>
            <person name="Li L."/>
            <person name="Wei W."/>
            <person name="Wang X."/>
            <person name="Wang C."/>
            <person name="Huo Q."/>
            <person name="Li W."/>
            <person name="Guo W."/>
            <person name="Chen H."/>
            <person name="Chen S."/>
            <person name="Zhou L."/>
            <person name="Zhou L."/>
            <person name="Ni X."/>
            <person name="Tian J."/>
            <person name="Zhou Y."/>
            <person name="Sheng Y."/>
            <person name="Liu T."/>
            <person name="Pan Y."/>
            <person name="Xia L."/>
            <person name="Li J."/>
            <person name="Zhao F."/>
            <person name="Cao W."/>
        </authorList>
    </citation>
    <scope>NUCLEOTIDE SEQUENCE</scope>
    <source>
        <strain evidence="1">Rsan-2018</strain>
        <tissue evidence="1">Larvae</tissue>
    </source>
</reference>
<dbReference type="EMBL" id="JABSTV010001252">
    <property type="protein sequence ID" value="KAH7947952.1"/>
    <property type="molecule type" value="Genomic_DNA"/>
</dbReference>
<dbReference type="AlphaFoldDB" id="A0A9D4PQI4"/>
<comment type="caution">
    <text evidence="1">The sequence shown here is derived from an EMBL/GenBank/DDBJ whole genome shotgun (WGS) entry which is preliminary data.</text>
</comment>
<name>A0A9D4PQI4_RHISA</name>
<evidence type="ECO:0000313" key="2">
    <source>
        <dbReference type="Proteomes" id="UP000821837"/>
    </source>
</evidence>
<protein>
    <submittedName>
        <fullName evidence="1">Uncharacterized protein</fullName>
    </submittedName>
</protein>
<dbReference type="Proteomes" id="UP000821837">
    <property type="component" value="Chromosome 6"/>
</dbReference>
<evidence type="ECO:0000313" key="1">
    <source>
        <dbReference type="EMBL" id="KAH7947952.1"/>
    </source>
</evidence>
<proteinExistence type="predicted"/>
<sequence>MLARNRILRQYTVPAGAFGDWPSSLYFTAHSYNVDGYEGYNHRYPYCCCYGTCSLHVAKAAPTRRRFVVSGAEGLRNTASRLHSGTVEPTPTRALPPRALYAGLSENYAQSDDLYAWLSG</sequence>
<reference evidence="1" key="1">
    <citation type="journal article" date="2020" name="Cell">
        <title>Large-Scale Comparative Analyses of Tick Genomes Elucidate Their Genetic Diversity and Vector Capacities.</title>
        <authorList>
            <consortium name="Tick Genome and Microbiome Consortium (TIGMIC)"/>
            <person name="Jia N."/>
            <person name="Wang J."/>
            <person name="Shi W."/>
            <person name="Du L."/>
            <person name="Sun Y."/>
            <person name="Zhan W."/>
            <person name="Jiang J.F."/>
            <person name="Wang Q."/>
            <person name="Zhang B."/>
            <person name="Ji P."/>
            <person name="Bell-Sakyi L."/>
            <person name="Cui X.M."/>
            <person name="Yuan T.T."/>
            <person name="Jiang B.G."/>
            <person name="Yang W.F."/>
            <person name="Lam T.T."/>
            <person name="Chang Q.C."/>
            <person name="Ding S.J."/>
            <person name="Wang X.J."/>
            <person name="Zhu J.G."/>
            <person name="Ruan X.D."/>
            <person name="Zhao L."/>
            <person name="Wei J.T."/>
            <person name="Ye R.Z."/>
            <person name="Que T.C."/>
            <person name="Du C.H."/>
            <person name="Zhou Y.H."/>
            <person name="Cheng J.X."/>
            <person name="Dai P.F."/>
            <person name="Guo W.B."/>
            <person name="Han X.H."/>
            <person name="Huang E.J."/>
            <person name="Li L.F."/>
            <person name="Wei W."/>
            <person name="Gao Y.C."/>
            <person name="Liu J.Z."/>
            <person name="Shao H.Z."/>
            <person name="Wang X."/>
            <person name="Wang C.C."/>
            <person name="Yang T.C."/>
            <person name="Huo Q.B."/>
            <person name="Li W."/>
            <person name="Chen H.Y."/>
            <person name="Chen S.E."/>
            <person name="Zhou L.G."/>
            <person name="Ni X.B."/>
            <person name="Tian J.H."/>
            <person name="Sheng Y."/>
            <person name="Liu T."/>
            <person name="Pan Y.S."/>
            <person name="Xia L.Y."/>
            <person name="Li J."/>
            <person name="Zhao F."/>
            <person name="Cao W.C."/>
        </authorList>
    </citation>
    <scope>NUCLEOTIDE SEQUENCE</scope>
    <source>
        <strain evidence="1">Rsan-2018</strain>
    </source>
</reference>
<organism evidence="1 2">
    <name type="scientific">Rhipicephalus sanguineus</name>
    <name type="common">Brown dog tick</name>
    <name type="synonym">Ixodes sanguineus</name>
    <dbReference type="NCBI Taxonomy" id="34632"/>
    <lineage>
        <taxon>Eukaryota</taxon>
        <taxon>Metazoa</taxon>
        <taxon>Ecdysozoa</taxon>
        <taxon>Arthropoda</taxon>
        <taxon>Chelicerata</taxon>
        <taxon>Arachnida</taxon>
        <taxon>Acari</taxon>
        <taxon>Parasitiformes</taxon>
        <taxon>Ixodida</taxon>
        <taxon>Ixodoidea</taxon>
        <taxon>Ixodidae</taxon>
        <taxon>Rhipicephalinae</taxon>
        <taxon>Rhipicephalus</taxon>
        <taxon>Rhipicephalus</taxon>
    </lineage>
</organism>
<accession>A0A9D4PQI4</accession>